<dbReference type="SUPFAM" id="SSF48452">
    <property type="entry name" value="TPR-like"/>
    <property type="match status" value="2"/>
</dbReference>
<feature type="region of interest" description="Disordered" evidence="2">
    <location>
        <begin position="376"/>
        <end position="398"/>
    </location>
</feature>
<comment type="caution">
    <text evidence="5">The sequence shown here is derived from an EMBL/GenBank/DDBJ whole genome shotgun (WGS) entry which is preliminary data.</text>
</comment>
<evidence type="ECO:0000256" key="2">
    <source>
        <dbReference type="SAM" id="MobiDB-lite"/>
    </source>
</evidence>
<accession>A0ABT6J705</accession>
<dbReference type="RefSeq" id="WP_280573550.1">
    <property type="nucleotide sequence ID" value="NZ_JARXRM010000025.1"/>
</dbReference>
<evidence type="ECO:0000313" key="5">
    <source>
        <dbReference type="EMBL" id="MDH5822611.1"/>
    </source>
</evidence>
<reference evidence="5 6" key="1">
    <citation type="submission" date="2023-04" db="EMBL/GenBank/DDBJ databases">
        <title>Luteimonas endophyticus RD2P54.</title>
        <authorList>
            <person name="Sun J.-Q."/>
        </authorList>
    </citation>
    <scope>NUCLEOTIDE SEQUENCE [LARGE SCALE GENOMIC DNA]</scope>
    <source>
        <strain evidence="5 6">RD2P54</strain>
    </source>
</reference>
<gene>
    <name evidence="5" type="ORF">QFW77_06345</name>
</gene>
<sequence length="398" mass="43142">MKAMIPAPALLALAMATALGTAAPAAAALQPKVDAAAEECQRRGRSTPKAEPLYPQATREAPSEGASQRMGQRLNKLGEAFEKEQYAEVRELADAIIAEERANDYDKAYAAQLAANAAYSEDDSAAAIAYLQQAVEFDALDNNGHFQSMLMLAQLQAQEEQTDASLATLDRYLQETQSDKADDLALKGQLLYQAERYAEAIPALKAAIEASENPNGGWVQALMASYAETGQTAEATALGEEMAAKTPGDKRAQINLASMYMQAEQMDKAIEVLEKLRAEGQLTEDREYRNLFALHLNTEGGEQKAIEVINDGLQKGVLEENHQTYVALAQAHYFSEQTEPAIEAYRKAAPLDEDGETYLNLAKVLAGEGRDAEAKEAAQQALDKGLARPQEATQILSR</sequence>
<proteinExistence type="predicted"/>
<dbReference type="InterPro" id="IPR011990">
    <property type="entry name" value="TPR-like_helical_dom_sf"/>
</dbReference>
<dbReference type="InterPro" id="IPR018704">
    <property type="entry name" value="SecYEG/CpoB_TPR"/>
</dbReference>
<dbReference type="Pfam" id="PF14559">
    <property type="entry name" value="TPR_19"/>
    <property type="match status" value="1"/>
</dbReference>
<protein>
    <submittedName>
        <fullName evidence="5">Tetratricopeptide repeat protein</fullName>
    </submittedName>
</protein>
<feature type="region of interest" description="Disordered" evidence="2">
    <location>
        <begin position="33"/>
        <end position="70"/>
    </location>
</feature>
<organism evidence="5 6">
    <name type="scientific">Luteimonas endophytica</name>
    <dbReference type="NCBI Taxonomy" id="3042023"/>
    <lineage>
        <taxon>Bacteria</taxon>
        <taxon>Pseudomonadati</taxon>
        <taxon>Pseudomonadota</taxon>
        <taxon>Gammaproteobacteria</taxon>
        <taxon>Lysobacterales</taxon>
        <taxon>Lysobacteraceae</taxon>
        <taxon>Luteimonas</taxon>
    </lineage>
</organism>
<name>A0ABT6J705_9GAMM</name>
<dbReference type="InterPro" id="IPR019734">
    <property type="entry name" value="TPR_rpt"/>
</dbReference>
<dbReference type="SMART" id="SM00028">
    <property type="entry name" value="TPR"/>
    <property type="match status" value="4"/>
</dbReference>
<feature type="signal peptide" evidence="3">
    <location>
        <begin position="1"/>
        <end position="27"/>
    </location>
</feature>
<dbReference type="Pfam" id="PF09976">
    <property type="entry name" value="TPR_21"/>
    <property type="match status" value="1"/>
</dbReference>
<dbReference type="PROSITE" id="PS50005">
    <property type="entry name" value="TPR"/>
    <property type="match status" value="1"/>
</dbReference>
<dbReference type="EMBL" id="JARXRM010000025">
    <property type="protein sequence ID" value="MDH5822611.1"/>
    <property type="molecule type" value="Genomic_DNA"/>
</dbReference>
<dbReference type="Gene3D" id="1.25.40.10">
    <property type="entry name" value="Tetratricopeptide repeat domain"/>
    <property type="match status" value="3"/>
</dbReference>
<feature type="domain" description="Ancillary SecYEG translocon subunit/Cell division coordinator CpoB TPR" evidence="4">
    <location>
        <begin position="72"/>
        <end position="215"/>
    </location>
</feature>
<dbReference type="Proteomes" id="UP001156940">
    <property type="component" value="Unassembled WGS sequence"/>
</dbReference>
<keyword evidence="1" id="KW-0802">TPR repeat</keyword>
<evidence type="ECO:0000256" key="3">
    <source>
        <dbReference type="SAM" id="SignalP"/>
    </source>
</evidence>
<dbReference type="Pfam" id="PF13181">
    <property type="entry name" value="TPR_8"/>
    <property type="match status" value="1"/>
</dbReference>
<evidence type="ECO:0000313" key="6">
    <source>
        <dbReference type="Proteomes" id="UP001156940"/>
    </source>
</evidence>
<evidence type="ECO:0000259" key="4">
    <source>
        <dbReference type="Pfam" id="PF09976"/>
    </source>
</evidence>
<evidence type="ECO:0000256" key="1">
    <source>
        <dbReference type="PROSITE-ProRule" id="PRU00339"/>
    </source>
</evidence>
<keyword evidence="6" id="KW-1185">Reference proteome</keyword>
<feature type="chain" id="PRO_5045722497" evidence="3">
    <location>
        <begin position="28"/>
        <end position="398"/>
    </location>
</feature>
<feature type="repeat" description="TPR" evidence="1">
    <location>
        <begin position="322"/>
        <end position="355"/>
    </location>
</feature>
<keyword evidence="3" id="KW-0732">Signal</keyword>